<accession>A0A1I4ZBT3</accession>
<dbReference type="InterPro" id="IPR027417">
    <property type="entry name" value="P-loop_NTPase"/>
</dbReference>
<dbReference type="RefSeq" id="WP_143076291.1">
    <property type="nucleotide sequence ID" value="NZ_FOVP01000003.1"/>
</dbReference>
<gene>
    <name evidence="1" type="ORF">SAMN04487859_103102</name>
</gene>
<dbReference type="AlphaFoldDB" id="A0A1I4ZBT3"/>
<dbReference type="OrthoDB" id="547419at2"/>
<evidence type="ECO:0000313" key="2">
    <source>
        <dbReference type="Proteomes" id="UP000198599"/>
    </source>
</evidence>
<dbReference type="Proteomes" id="UP000198599">
    <property type="component" value="Unassembled WGS sequence"/>
</dbReference>
<evidence type="ECO:0008006" key="3">
    <source>
        <dbReference type="Google" id="ProtNLM"/>
    </source>
</evidence>
<protein>
    <recommendedName>
        <fullName evidence="3">Sulfotransferase family protein</fullName>
    </recommendedName>
</protein>
<sequence>MSVVTIHVGMPKCATTTIQKFLGDRDDWLAQHGYVYEKHPDDHTEGQGNAAFLAELSLSSTPDKAVDHLRYFLRSNSNVLLSSEMLFGLGRGKGFAPILEEIEHQGYDVHVIAYLKRQDLWIESDYKQHVKDGNLWVSDFRQLLGKRESKKTLDYHWTLSNWANQVGSENLSVVPLNPSQPGKYAVERFLELMGVPMPESSLDVERQNVSPSAGMIEAARHLKKHLIREGEGPDDIVRMLRHFFSSEIGATPTDHDREILSPQDRRRLVERYSESNSRLAQTFLRGVDPFDDLDLESHNQSWVEPSQKALEILSAMAAGPLKQQSAQRASEVARQSPSMLGKIGAMLRR</sequence>
<organism evidence="1 2">
    <name type="scientific">Roseovarius lutimaris</name>
    <dbReference type="NCBI Taxonomy" id="1005928"/>
    <lineage>
        <taxon>Bacteria</taxon>
        <taxon>Pseudomonadati</taxon>
        <taxon>Pseudomonadota</taxon>
        <taxon>Alphaproteobacteria</taxon>
        <taxon>Rhodobacterales</taxon>
        <taxon>Roseobacteraceae</taxon>
        <taxon>Roseovarius</taxon>
    </lineage>
</organism>
<dbReference type="STRING" id="1005928.SAMN04487859_103102"/>
<dbReference type="Gene3D" id="3.40.50.300">
    <property type="entry name" value="P-loop containing nucleotide triphosphate hydrolases"/>
    <property type="match status" value="1"/>
</dbReference>
<evidence type="ECO:0000313" key="1">
    <source>
        <dbReference type="EMBL" id="SFN47752.1"/>
    </source>
</evidence>
<name>A0A1I4ZBT3_9RHOB</name>
<keyword evidence="2" id="KW-1185">Reference proteome</keyword>
<dbReference type="SUPFAM" id="SSF52540">
    <property type="entry name" value="P-loop containing nucleoside triphosphate hydrolases"/>
    <property type="match status" value="1"/>
</dbReference>
<dbReference type="EMBL" id="FOVP01000003">
    <property type="protein sequence ID" value="SFN47752.1"/>
    <property type="molecule type" value="Genomic_DNA"/>
</dbReference>
<reference evidence="2" key="1">
    <citation type="submission" date="2016-10" db="EMBL/GenBank/DDBJ databases">
        <authorList>
            <person name="Varghese N."/>
            <person name="Submissions S."/>
        </authorList>
    </citation>
    <scope>NUCLEOTIDE SEQUENCE [LARGE SCALE GENOMIC DNA]</scope>
    <source>
        <strain evidence="2">DSM 28463</strain>
    </source>
</reference>
<proteinExistence type="predicted"/>